<dbReference type="Proteomes" id="UP001152797">
    <property type="component" value="Unassembled WGS sequence"/>
</dbReference>
<dbReference type="AlphaFoldDB" id="A0A9P1FXC1"/>
<evidence type="ECO:0000313" key="3">
    <source>
        <dbReference type="EMBL" id="CAI3989677.1"/>
    </source>
</evidence>
<dbReference type="EMBL" id="CAMXCT030001393">
    <property type="protein sequence ID" value="CAL4776989.1"/>
    <property type="molecule type" value="Genomic_DNA"/>
</dbReference>
<dbReference type="PROSITE" id="PS50088">
    <property type="entry name" value="ANK_REPEAT"/>
    <property type="match status" value="1"/>
</dbReference>
<dbReference type="EMBL" id="CAMXCT020001393">
    <property type="protein sequence ID" value="CAL1143052.1"/>
    <property type="molecule type" value="Genomic_DNA"/>
</dbReference>
<dbReference type="EMBL" id="CAMXCT010001393">
    <property type="protein sequence ID" value="CAI3989677.1"/>
    <property type="molecule type" value="Genomic_DNA"/>
</dbReference>
<feature type="repeat" description="ANK" evidence="1">
    <location>
        <begin position="461"/>
        <end position="493"/>
    </location>
</feature>
<evidence type="ECO:0000313" key="4">
    <source>
        <dbReference type="EMBL" id="CAL1143052.1"/>
    </source>
</evidence>
<keyword evidence="5" id="KW-1185">Reference proteome</keyword>
<gene>
    <name evidence="3" type="ORF">C1SCF055_LOCUS16732</name>
</gene>
<protein>
    <submittedName>
        <fullName evidence="3">Uncharacterized protein</fullName>
    </submittedName>
</protein>
<dbReference type="PROSITE" id="PS50297">
    <property type="entry name" value="ANK_REP_REGION"/>
    <property type="match status" value="1"/>
</dbReference>
<feature type="coiled-coil region" evidence="2">
    <location>
        <begin position="29"/>
        <end position="121"/>
    </location>
</feature>
<reference evidence="4" key="2">
    <citation type="submission" date="2024-04" db="EMBL/GenBank/DDBJ databases">
        <authorList>
            <person name="Chen Y."/>
            <person name="Shah S."/>
            <person name="Dougan E. K."/>
            <person name="Thang M."/>
            <person name="Chan C."/>
        </authorList>
    </citation>
    <scope>NUCLEOTIDE SEQUENCE [LARGE SCALE GENOMIC DNA]</scope>
</reference>
<organism evidence="3">
    <name type="scientific">Cladocopium goreaui</name>
    <dbReference type="NCBI Taxonomy" id="2562237"/>
    <lineage>
        <taxon>Eukaryota</taxon>
        <taxon>Sar</taxon>
        <taxon>Alveolata</taxon>
        <taxon>Dinophyceae</taxon>
        <taxon>Suessiales</taxon>
        <taxon>Symbiodiniaceae</taxon>
        <taxon>Cladocopium</taxon>
    </lineage>
</organism>
<dbReference type="InterPro" id="IPR036770">
    <property type="entry name" value="Ankyrin_rpt-contain_sf"/>
</dbReference>
<dbReference type="OrthoDB" id="489842at2759"/>
<evidence type="ECO:0000256" key="1">
    <source>
        <dbReference type="PROSITE-ProRule" id="PRU00023"/>
    </source>
</evidence>
<dbReference type="Gene3D" id="1.25.40.20">
    <property type="entry name" value="Ankyrin repeat-containing domain"/>
    <property type="match status" value="1"/>
</dbReference>
<evidence type="ECO:0000313" key="5">
    <source>
        <dbReference type="Proteomes" id="UP001152797"/>
    </source>
</evidence>
<keyword evidence="1" id="KW-0040">ANK repeat</keyword>
<proteinExistence type="predicted"/>
<dbReference type="InterPro" id="IPR002110">
    <property type="entry name" value="Ankyrin_rpt"/>
</dbReference>
<dbReference type="Pfam" id="PF00023">
    <property type="entry name" value="Ank"/>
    <property type="match status" value="1"/>
</dbReference>
<sequence>MEAEGHAFEAAEKVKEIQCEVEDLLLHIRRAADIESQHLEAQRVELQKQHAERIKDLQDEVRRVRESTDESVEKIEAEMQREQSQIEEEVLQKSVERSEALKAIKEEVEDLSAVADQEYRKSLDKDKLRHEEARKAILDMDNQRWRTVEEMDQSCQMWITAFNQRLEETQADLAYRVEHLVGEARAARLGLHKARERLDRQWEDELTQLRQEALKERFDAASTLDQARLKRRELESMSREKSLAGIEECKLLKREHLLTLRRVADELDQMRRNIGLQARDPMLVQSLRELSSKIRHGQMKQPKLSTFQARSLASMAQVGSWADGVMGLSIGDRVIRVIRVHANVIFEHQKVLESSPETDCSKNLNAFIHLHWLFWLKHPWKSKGEVEFPGSGLKRTSLSLVAMGRATLLRHASLLSCNEISFEDKLAQLRKELVERYLNKYGFPSINEPREVAEGSRVRMEPLCAIHLAAMKGDPGLLKLLLVEGADPDETFQGYNALDIAEAENQNGSHHDVIEVLKDALRVRTLRL</sequence>
<evidence type="ECO:0000256" key="2">
    <source>
        <dbReference type="SAM" id="Coils"/>
    </source>
</evidence>
<comment type="caution">
    <text evidence="3">The sequence shown here is derived from an EMBL/GenBank/DDBJ whole genome shotgun (WGS) entry which is preliminary data.</text>
</comment>
<accession>A0A9P1FXC1</accession>
<name>A0A9P1FXC1_9DINO</name>
<reference evidence="3" key="1">
    <citation type="submission" date="2022-10" db="EMBL/GenBank/DDBJ databases">
        <authorList>
            <person name="Chen Y."/>
            <person name="Dougan E. K."/>
            <person name="Chan C."/>
            <person name="Rhodes N."/>
            <person name="Thang M."/>
        </authorList>
    </citation>
    <scope>NUCLEOTIDE SEQUENCE</scope>
</reference>
<keyword evidence="2" id="KW-0175">Coiled coil</keyword>